<dbReference type="GO" id="GO:0003676">
    <property type="term" value="F:nucleic acid binding"/>
    <property type="evidence" value="ECO:0007669"/>
    <property type="project" value="InterPro"/>
</dbReference>
<dbReference type="InterPro" id="IPR002156">
    <property type="entry name" value="RNaseH_domain"/>
</dbReference>
<reference evidence="3" key="1">
    <citation type="submission" date="2025-08" db="UniProtKB">
        <authorList>
            <consortium name="RefSeq"/>
        </authorList>
    </citation>
    <scope>IDENTIFICATION</scope>
    <source>
        <tissue evidence="3">Fruit stalk</tissue>
    </source>
</reference>
<dbReference type="RefSeq" id="XP_022774113.1">
    <property type="nucleotide sequence ID" value="XM_022918378.1"/>
</dbReference>
<dbReference type="GeneID" id="111316426"/>
<gene>
    <name evidence="3" type="primary">LOC111316426</name>
</gene>
<dbReference type="PROSITE" id="PS50879">
    <property type="entry name" value="RNASE_H_1"/>
    <property type="match status" value="1"/>
</dbReference>
<evidence type="ECO:0000313" key="2">
    <source>
        <dbReference type="Proteomes" id="UP000515121"/>
    </source>
</evidence>
<organism evidence="2 3">
    <name type="scientific">Durio zibethinus</name>
    <name type="common">Durian</name>
    <dbReference type="NCBI Taxonomy" id="66656"/>
    <lineage>
        <taxon>Eukaryota</taxon>
        <taxon>Viridiplantae</taxon>
        <taxon>Streptophyta</taxon>
        <taxon>Embryophyta</taxon>
        <taxon>Tracheophyta</taxon>
        <taxon>Spermatophyta</taxon>
        <taxon>Magnoliopsida</taxon>
        <taxon>eudicotyledons</taxon>
        <taxon>Gunneridae</taxon>
        <taxon>Pentapetalae</taxon>
        <taxon>rosids</taxon>
        <taxon>malvids</taxon>
        <taxon>Malvales</taxon>
        <taxon>Malvaceae</taxon>
        <taxon>Helicteroideae</taxon>
        <taxon>Durio</taxon>
    </lineage>
</organism>
<dbReference type="PANTHER" id="PTHR48475">
    <property type="entry name" value="RIBONUCLEASE H"/>
    <property type="match status" value="1"/>
</dbReference>
<keyword evidence="2" id="KW-1185">Reference proteome</keyword>
<evidence type="ECO:0000259" key="1">
    <source>
        <dbReference type="PROSITE" id="PS50879"/>
    </source>
</evidence>
<dbReference type="Gene3D" id="3.30.420.10">
    <property type="entry name" value="Ribonuclease H-like superfamily/Ribonuclease H"/>
    <property type="match status" value="1"/>
</dbReference>
<dbReference type="InterPro" id="IPR036397">
    <property type="entry name" value="RNaseH_sf"/>
</dbReference>
<name>A0A6P6BAI8_DURZI</name>
<dbReference type="Pfam" id="PF13456">
    <property type="entry name" value="RVT_3"/>
    <property type="match status" value="1"/>
</dbReference>
<evidence type="ECO:0000313" key="3">
    <source>
        <dbReference type="RefSeq" id="XP_022774113.1"/>
    </source>
</evidence>
<dbReference type="InterPro" id="IPR012337">
    <property type="entry name" value="RNaseH-like_sf"/>
</dbReference>
<proteinExistence type="predicted"/>
<feature type="domain" description="RNase H type-1" evidence="1">
    <location>
        <begin position="56"/>
        <end position="158"/>
    </location>
</feature>
<dbReference type="AlphaFoldDB" id="A0A6P6BAI8"/>
<dbReference type="KEGG" id="dzi:111316426"/>
<dbReference type="OrthoDB" id="2139127at2759"/>
<dbReference type="SUPFAM" id="SSF53098">
    <property type="entry name" value="Ribonuclease H-like"/>
    <property type="match status" value="1"/>
</dbReference>
<sequence>MLSKYNIIYVSQKAIKRDAIAELLADRATEEYEPMKLKFPDEDLMTIFQLEEGEHVEKCWRMYFDGAANALGHRIGVILISSKEQYYPVIARLNFNCINNIVEYEACVMGLQAAMDKRVKVLKIFEDSALVIYQLKREWETRDSKLVPYHKYILELTK</sequence>
<dbReference type="Proteomes" id="UP000515121">
    <property type="component" value="Unplaced"/>
</dbReference>
<dbReference type="PANTHER" id="PTHR48475:SF1">
    <property type="entry name" value="RNASE H TYPE-1 DOMAIN-CONTAINING PROTEIN"/>
    <property type="match status" value="1"/>
</dbReference>
<accession>A0A6P6BAI8</accession>
<protein>
    <submittedName>
        <fullName evidence="3">Uncharacterized protein LOC111316426</fullName>
    </submittedName>
</protein>
<dbReference type="GO" id="GO:0004523">
    <property type="term" value="F:RNA-DNA hybrid ribonuclease activity"/>
    <property type="evidence" value="ECO:0007669"/>
    <property type="project" value="InterPro"/>
</dbReference>